<keyword evidence="2" id="KW-1185">Reference proteome</keyword>
<name>A0A9W6UCA0_9STRA</name>
<sequence>MDQLHTLETSGVFGSGNQVAIRKLDHVFWRLSRQHVAVVPTMKDNGAGTFDKTLSTRRAALTVRSKKIIKQGLQLLFHCEYIGLVEYVECIIPLVFLIYRSSMTLLPNVDY</sequence>
<accession>A0A9W6UCA0</accession>
<gene>
    <name evidence="1" type="ORF">Plil01_001304100</name>
</gene>
<comment type="caution">
    <text evidence="1">The sequence shown here is derived from an EMBL/GenBank/DDBJ whole genome shotgun (WGS) entry which is preliminary data.</text>
</comment>
<dbReference type="AlphaFoldDB" id="A0A9W6UCA0"/>
<reference evidence="1" key="1">
    <citation type="submission" date="2023-04" db="EMBL/GenBank/DDBJ databases">
        <title>Phytophthora lilii NBRC 32176.</title>
        <authorList>
            <person name="Ichikawa N."/>
            <person name="Sato H."/>
            <person name="Tonouchi N."/>
        </authorList>
    </citation>
    <scope>NUCLEOTIDE SEQUENCE</scope>
    <source>
        <strain evidence="1">NBRC 32176</strain>
    </source>
</reference>
<proteinExistence type="predicted"/>
<protein>
    <submittedName>
        <fullName evidence="1">Unnamed protein product</fullName>
    </submittedName>
</protein>
<evidence type="ECO:0000313" key="1">
    <source>
        <dbReference type="EMBL" id="GMF30556.1"/>
    </source>
</evidence>
<dbReference type="EMBL" id="BSXW01000846">
    <property type="protein sequence ID" value="GMF30556.1"/>
    <property type="molecule type" value="Genomic_DNA"/>
</dbReference>
<dbReference type="OrthoDB" id="97344at2759"/>
<dbReference type="Proteomes" id="UP001165083">
    <property type="component" value="Unassembled WGS sequence"/>
</dbReference>
<organism evidence="1 2">
    <name type="scientific">Phytophthora lilii</name>
    <dbReference type="NCBI Taxonomy" id="2077276"/>
    <lineage>
        <taxon>Eukaryota</taxon>
        <taxon>Sar</taxon>
        <taxon>Stramenopiles</taxon>
        <taxon>Oomycota</taxon>
        <taxon>Peronosporomycetes</taxon>
        <taxon>Peronosporales</taxon>
        <taxon>Peronosporaceae</taxon>
        <taxon>Phytophthora</taxon>
    </lineage>
</organism>
<evidence type="ECO:0000313" key="2">
    <source>
        <dbReference type="Proteomes" id="UP001165083"/>
    </source>
</evidence>